<evidence type="ECO:0000256" key="1">
    <source>
        <dbReference type="ARBA" id="ARBA00004123"/>
    </source>
</evidence>
<dbReference type="CDD" id="cd12148">
    <property type="entry name" value="fungal_TF_MHR"/>
    <property type="match status" value="1"/>
</dbReference>
<name>A0A0K3CBC1_RHOTO</name>
<dbReference type="GO" id="GO:0005634">
    <property type="term" value="C:nucleus"/>
    <property type="evidence" value="ECO:0007669"/>
    <property type="project" value="UniProtKB-SubCell"/>
</dbReference>
<dbReference type="AlphaFoldDB" id="A0A0K3CBC1"/>
<keyword evidence="6" id="KW-1185">Reference proteome</keyword>
<gene>
    <name evidence="5" type="primary">FGENESH: predicted gene_3.137</name>
    <name evidence="5" type="ORF">BN2166_0016860</name>
</gene>
<organism evidence="5 6">
    <name type="scientific">Rhodotorula toruloides</name>
    <name type="common">Yeast</name>
    <name type="synonym">Rhodosporidium toruloides</name>
    <dbReference type="NCBI Taxonomy" id="5286"/>
    <lineage>
        <taxon>Eukaryota</taxon>
        <taxon>Fungi</taxon>
        <taxon>Dikarya</taxon>
        <taxon>Basidiomycota</taxon>
        <taxon>Pucciniomycotina</taxon>
        <taxon>Microbotryomycetes</taxon>
        <taxon>Sporidiobolales</taxon>
        <taxon>Sporidiobolaceae</taxon>
        <taxon>Rhodotorula</taxon>
    </lineage>
</organism>
<dbReference type="PROSITE" id="PS50048">
    <property type="entry name" value="ZN2_CY6_FUNGAL_2"/>
    <property type="match status" value="1"/>
</dbReference>
<dbReference type="SUPFAM" id="SSF57701">
    <property type="entry name" value="Zn2/Cys6 DNA-binding domain"/>
    <property type="match status" value="1"/>
</dbReference>
<dbReference type="EMBL" id="CWKI01000003">
    <property type="protein sequence ID" value="CTR05825.1"/>
    <property type="molecule type" value="Genomic_DNA"/>
</dbReference>
<dbReference type="GO" id="GO:0000981">
    <property type="term" value="F:DNA-binding transcription factor activity, RNA polymerase II-specific"/>
    <property type="evidence" value="ECO:0007669"/>
    <property type="project" value="InterPro"/>
</dbReference>
<dbReference type="Pfam" id="PF00172">
    <property type="entry name" value="Zn_clus"/>
    <property type="match status" value="1"/>
</dbReference>
<feature type="compositionally biased region" description="Pro residues" evidence="3">
    <location>
        <begin position="1"/>
        <end position="21"/>
    </location>
</feature>
<evidence type="ECO:0000259" key="4">
    <source>
        <dbReference type="PROSITE" id="PS50048"/>
    </source>
</evidence>
<dbReference type="Proteomes" id="UP000199069">
    <property type="component" value="Unassembled WGS sequence"/>
</dbReference>
<accession>A0A0K3CBC1</accession>
<dbReference type="OMA" id="RIWWYLV"/>
<sequence length="922" mass="100991">MQYPGYPYPAPPGYAYPPYQPSPSTSQAQHHQPATTIAAGAPAGDAGPASGSRKRARNSVGGASAKGKGVRAKRAESDDDDGESVATGAGDDAEAKRKKRQPLSCGECQRRKIKCDRQMPCSACVRRKRTEYCSFDDEDANSPYALNSDVRAIGRRLAYLEQLFHQANPHLASSSHTAFIGSPASASNSSVHASPSVSTRPSISSHLPAPSASLPLPSSSAPPIHPVNENGKQRDDCQATPSDTEDAVADLEEQTFGARVPVLRALTAAAQSNVKRYNYVKVPDMELTSCLTSILAEPLSFDQDGRPRSAVRLGLDLAVPTSELPAVRHDALAQIFAVLPDETIARFLIEKYFAEMEWDFRVLDPVAFPVEHARYVEMLSSGRQDLIDPLWIAVFCMVLALSLEGFWSRPNGMKDLGLFRGLQEADLRDLPSVWHDAALRALQLGEWGGTPRIRTLQCCILLGQYIQISSSSGQQGRFLGWAASAFRVAQRMGLHRLGSDPQKMPPDDPALPPGCNSLKREMAVRLWHHLVNIDSWLSDSPCLRCYMLHPSQYNTARPLNLNMSDLSRTDWRTPSPHPPTVYTDASFQLIQCKITEQIRHALDTLVLSNESFSYPAVLEQDQGWRSVLHDVPAVFADPPQIIDSPRIAYERACLHEDVFSRIVRLNRPLLGRGYLPDSPYHASTVKCIEAAQKLIENNYEMTALETSRWWMYTGTLASAIVLMMDVFHEIDNDLSESEIKQKRYILKKARLIYDSQVATPALTVVVEEGRKILAALLVEEQNRRTTRAAHRMADAPLPPLETFSQVLKRVSRQVAAEERPPTAAAATPFPYAASPAPFSQPTSAPPLGHATLSFAQAAASAMARAPMAFDPVGAASPMEGFETGPDYSSFLNTLASEDWTATAFTSPGGDEAGLLDQLAATW</sequence>
<dbReference type="CDD" id="cd00067">
    <property type="entry name" value="GAL4"/>
    <property type="match status" value="1"/>
</dbReference>
<dbReference type="SMART" id="SM00066">
    <property type="entry name" value="GAL4"/>
    <property type="match status" value="1"/>
</dbReference>
<dbReference type="InterPro" id="IPR001138">
    <property type="entry name" value="Zn2Cys6_DnaBD"/>
</dbReference>
<feature type="compositionally biased region" description="Low complexity" evidence="3">
    <location>
        <begin position="33"/>
        <end position="49"/>
    </location>
</feature>
<evidence type="ECO:0000313" key="6">
    <source>
        <dbReference type="Proteomes" id="UP000199069"/>
    </source>
</evidence>
<comment type="subcellular location">
    <subcellularLocation>
        <location evidence="1">Nucleus</location>
    </subcellularLocation>
</comment>
<feature type="region of interest" description="Disordered" evidence="3">
    <location>
        <begin position="1"/>
        <end position="107"/>
    </location>
</feature>
<dbReference type="Gene3D" id="4.10.240.10">
    <property type="entry name" value="Zn(2)-C6 fungal-type DNA-binding domain"/>
    <property type="match status" value="1"/>
</dbReference>
<protein>
    <submittedName>
        <fullName evidence="5">BY PROTMAP: gi|472584028|gb|EMS21644.1| Zn(2)-C6 fungal-type transcription factor [Rhodosporidium toruloides NP11] gi|647400331|emb|CDR45718.1| RHTO0S11e03620g1_1 [Rhodosporidium toruloides]</fullName>
    </submittedName>
</protein>
<proteinExistence type="predicted"/>
<evidence type="ECO:0000256" key="2">
    <source>
        <dbReference type="ARBA" id="ARBA00023242"/>
    </source>
</evidence>
<reference evidence="5 6" key="1">
    <citation type="submission" date="2015-07" db="EMBL/GenBank/DDBJ databases">
        <authorList>
            <person name="Cajimat M.N.B."/>
            <person name="Milazzo M.L."/>
            <person name="Fulhorst C.F."/>
        </authorList>
    </citation>
    <scope>NUCLEOTIDE SEQUENCE [LARGE SCALE GENOMIC DNA]</scope>
    <source>
        <strain evidence="5">Single colony</strain>
    </source>
</reference>
<feature type="domain" description="Zn(2)-C6 fungal-type" evidence="4">
    <location>
        <begin position="104"/>
        <end position="135"/>
    </location>
</feature>
<dbReference type="PANTHER" id="PTHR31001">
    <property type="entry name" value="UNCHARACTERIZED TRANSCRIPTIONAL REGULATORY PROTEIN"/>
    <property type="match status" value="1"/>
</dbReference>
<dbReference type="InterPro" id="IPR050613">
    <property type="entry name" value="Sec_Metabolite_Reg"/>
</dbReference>
<dbReference type="PANTHER" id="PTHR31001:SF90">
    <property type="entry name" value="CENTROMERE DNA-BINDING PROTEIN COMPLEX CBF3 SUBUNIT B"/>
    <property type="match status" value="1"/>
</dbReference>
<keyword evidence="2" id="KW-0539">Nucleus</keyword>
<dbReference type="InterPro" id="IPR036864">
    <property type="entry name" value="Zn2-C6_fun-type_DNA-bd_sf"/>
</dbReference>
<evidence type="ECO:0000313" key="5">
    <source>
        <dbReference type="EMBL" id="CTR05825.1"/>
    </source>
</evidence>
<evidence type="ECO:0000256" key="3">
    <source>
        <dbReference type="SAM" id="MobiDB-lite"/>
    </source>
</evidence>
<feature type="compositionally biased region" description="Low complexity" evidence="3">
    <location>
        <begin position="183"/>
        <end position="222"/>
    </location>
</feature>
<feature type="region of interest" description="Disordered" evidence="3">
    <location>
        <begin position="183"/>
        <end position="246"/>
    </location>
</feature>
<dbReference type="GO" id="GO:0008270">
    <property type="term" value="F:zinc ion binding"/>
    <property type="evidence" value="ECO:0007669"/>
    <property type="project" value="InterPro"/>
</dbReference>